<comment type="caution">
    <text evidence="2">The sequence shown here is derived from an EMBL/GenBank/DDBJ whole genome shotgun (WGS) entry which is preliminary data.</text>
</comment>
<evidence type="ECO:0000313" key="2">
    <source>
        <dbReference type="EMBL" id="RVX11005.1"/>
    </source>
</evidence>
<reference evidence="2 3" key="1">
    <citation type="journal article" date="2018" name="PLoS Genet.">
        <title>Population sequencing reveals clonal diversity and ancestral inbreeding in the grapevine cultivar Chardonnay.</title>
        <authorList>
            <person name="Roach M.J."/>
            <person name="Johnson D.L."/>
            <person name="Bohlmann J."/>
            <person name="van Vuuren H.J."/>
            <person name="Jones S.J."/>
            <person name="Pretorius I.S."/>
            <person name="Schmidt S.A."/>
            <person name="Borneman A.R."/>
        </authorList>
    </citation>
    <scope>NUCLEOTIDE SEQUENCE [LARGE SCALE GENOMIC DNA]</scope>
    <source>
        <strain evidence="3">cv. Chardonnay</strain>
        <tissue evidence="2">Leaf</tissue>
    </source>
</reference>
<sequence length="370" mass="42276">MVPKNHPLSNVIGNYEDIMVTRRQSKLNEVNYVFFTSQIEPKNVEEALNDEAWVEALHEELNQFSRNDVWFLVPRPKDVNVIGTKWIFKNKMDENGVIVRNKARLVAQGFKLIEEIDFDETFAPVARLESIRILLVVACVWKFKLFQMDVKSAFLNGILNEEVYVEQPKGFQDPRYPNHVYRLRNALYSLKQAPRAWHERFTSYLLKKGFMRGGVDQTLFIRRNDEVLLVAQIYVDDIVFGSTSSECALDFAKEMKSEFEMSMVGELTYFLSFRVKQLKDGIFLSQSKKGVEETLYRSMIGSLLYLTTNRPDIAFSVGVCASVLAHPVPSAIGVSTHPAPFAVGDSAPTVSRFSFISNSQSVLVWFSLLP</sequence>
<dbReference type="Proteomes" id="UP000288805">
    <property type="component" value="Unassembled WGS sequence"/>
</dbReference>
<dbReference type="PANTHER" id="PTHR11439">
    <property type="entry name" value="GAG-POL-RELATED RETROTRANSPOSON"/>
    <property type="match status" value="1"/>
</dbReference>
<gene>
    <name evidence="2" type="primary">RE1_1367</name>
    <name evidence="2" type="ORF">CK203_013220</name>
</gene>
<dbReference type="EMBL" id="QGNW01000032">
    <property type="protein sequence ID" value="RVX11005.1"/>
    <property type="molecule type" value="Genomic_DNA"/>
</dbReference>
<name>A0A438JQ08_VITVI</name>
<dbReference type="InterPro" id="IPR013103">
    <property type="entry name" value="RVT_2"/>
</dbReference>
<evidence type="ECO:0000313" key="3">
    <source>
        <dbReference type="Proteomes" id="UP000288805"/>
    </source>
</evidence>
<dbReference type="SUPFAM" id="SSF56672">
    <property type="entry name" value="DNA/RNA polymerases"/>
    <property type="match status" value="1"/>
</dbReference>
<accession>A0A438JQ08</accession>
<dbReference type="PANTHER" id="PTHR11439:SF463">
    <property type="entry name" value="REVERSE TRANSCRIPTASE TY1_COPIA-TYPE DOMAIN-CONTAINING PROTEIN"/>
    <property type="match status" value="1"/>
</dbReference>
<proteinExistence type="predicted"/>
<dbReference type="InterPro" id="IPR043502">
    <property type="entry name" value="DNA/RNA_pol_sf"/>
</dbReference>
<evidence type="ECO:0000259" key="1">
    <source>
        <dbReference type="Pfam" id="PF07727"/>
    </source>
</evidence>
<feature type="domain" description="Reverse transcriptase Ty1/copia-type" evidence="1">
    <location>
        <begin position="67"/>
        <end position="287"/>
    </location>
</feature>
<organism evidence="2 3">
    <name type="scientific">Vitis vinifera</name>
    <name type="common">Grape</name>
    <dbReference type="NCBI Taxonomy" id="29760"/>
    <lineage>
        <taxon>Eukaryota</taxon>
        <taxon>Viridiplantae</taxon>
        <taxon>Streptophyta</taxon>
        <taxon>Embryophyta</taxon>
        <taxon>Tracheophyta</taxon>
        <taxon>Spermatophyta</taxon>
        <taxon>Magnoliopsida</taxon>
        <taxon>eudicotyledons</taxon>
        <taxon>Gunneridae</taxon>
        <taxon>Pentapetalae</taxon>
        <taxon>rosids</taxon>
        <taxon>Vitales</taxon>
        <taxon>Vitaceae</taxon>
        <taxon>Viteae</taxon>
        <taxon>Vitis</taxon>
    </lineage>
</organism>
<protein>
    <submittedName>
        <fullName evidence="2">Retrovirus-related Pol polyprotein from transposon RE1</fullName>
    </submittedName>
</protein>
<dbReference type="Pfam" id="PF07727">
    <property type="entry name" value="RVT_2"/>
    <property type="match status" value="1"/>
</dbReference>
<dbReference type="AlphaFoldDB" id="A0A438JQ08"/>